<evidence type="ECO:0000256" key="6">
    <source>
        <dbReference type="ARBA" id="ARBA00049753"/>
    </source>
</evidence>
<accession>A0ABN2NHL7</accession>
<comment type="subcellular location">
    <subcellularLocation>
        <location evidence="1">Cell envelope</location>
    </subcellularLocation>
</comment>
<evidence type="ECO:0000256" key="4">
    <source>
        <dbReference type="ARBA" id="ARBA00022729"/>
    </source>
</evidence>
<proteinExistence type="inferred from homology"/>
<evidence type="ECO:0000256" key="1">
    <source>
        <dbReference type="ARBA" id="ARBA00004196"/>
    </source>
</evidence>
<evidence type="ECO:0000313" key="9">
    <source>
        <dbReference type="Proteomes" id="UP001501094"/>
    </source>
</evidence>
<dbReference type="Gene3D" id="3.40.190.10">
    <property type="entry name" value="Periplasmic binding protein-like II"/>
    <property type="match status" value="2"/>
</dbReference>
<dbReference type="PANTHER" id="PTHR43649:SF28">
    <property type="entry name" value="BINDING PROTEIN COMPONENT OF ABC SUGAR TRANSPORTER-RELATED"/>
    <property type="match status" value="1"/>
</dbReference>
<evidence type="ECO:0000256" key="3">
    <source>
        <dbReference type="ARBA" id="ARBA00022448"/>
    </source>
</evidence>
<keyword evidence="9" id="KW-1185">Reference proteome</keyword>
<gene>
    <name evidence="8" type="ORF">GCM10009751_30580</name>
</gene>
<dbReference type="InterPro" id="IPR006059">
    <property type="entry name" value="SBP"/>
</dbReference>
<organism evidence="8 9">
    <name type="scientific">Myceligenerans crystallogenes</name>
    <dbReference type="NCBI Taxonomy" id="316335"/>
    <lineage>
        <taxon>Bacteria</taxon>
        <taxon>Bacillati</taxon>
        <taxon>Actinomycetota</taxon>
        <taxon>Actinomycetes</taxon>
        <taxon>Micrococcales</taxon>
        <taxon>Promicromonosporaceae</taxon>
        <taxon>Myceligenerans</taxon>
    </lineage>
</organism>
<comment type="function">
    <text evidence="5">Part of a binding-protein-dependent transport system for a sugar.</text>
</comment>
<keyword evidence="3" id="KW-0813">Transport</keyword>
<name>A0ABN2NHL7_9MICO</name>
<reference evidence="8 9" key="1">
    <citation type="journal article" date="2019" name="Int. J. Syst. Evol. Microbiol.">
        <title>The Global Catalogue of Microorganisms (GCM) 10K type strain sequencing project: providing services to taxonomists for standard genome sequencing and annotation.</title>
        <authorList>
            <consortium name="The Broad Institute Genomics Platform"/>
            <consortium name="The Broad Institute Genome Sequencing Center for Infectious Disease"/>
            <person name="Wu L."/>
            <person name="Ma J."/>
        </authorList>
    </citation>
    <scope>NUCLEOTIDE SEQUENCE [LARGE SCALE GENOMIC DNA]</scope>
    <source>
        <strain evidence="8 9">JCM 14326</strain>
    </source>
</reference>
<protein>
    <recommendedName>
        <fullName evidence="6">Probable sugar-binding periplasmic protein</fullName>
    </recommendedName>
</protein>
<keyword evidence="4 7" id="KW-0732">Signal</keyword>
<dbReference type="SUPFAM" id="SSF53850">
    <property type="entry name" value="Periplasmic binding protein-like II"/>
    <property type="match status" value="1"/>
</dbReference>
<dbReference type="Proteomes" id="UP001501094">
    <property type="component" value="Unassembled WGS sequence"/>
</dbReference>
<evidence type="ECO:0000256" key="5">
    <source>
        <dbReference type="ARBA" id="ARBA00049629"/>
    </source>
</evidence>
<sequence>MPTWKSFAKPAAPALAAALLTSSLAGCGTGDPGRGAPPLDTHRDVTVYTWWSTGSENEGLITLVEVFRQQHPEIDFVDDGITGGGGGSAKEHLQSRLETQDPPDTFVAHAGAELDDYIADGYIQDVSALYDAYGWTDVFPAELIDLLATEDGKIYSVPSNIHRANVMWVNPAVLREHGLDPSGRYDTLDAFIADLAALREGGVEVPLALGTTWTQVHLLETVLLGGLGHEAYSGLWDGTTDWNGPEVTAVLEDFRTILGYSTPTRMDHDWDHAIGKVADGESAFNIMGDWAVSGFGNAGKTFGEDYLAVPSPGSHGVFDFLADSFTMSTGILDEQDAEAWLQTIGSKEAQIRFNKVKGAIPARTDIDENQFTAYQKTAIASFQKDTIVSSMAHGAAIPVGHLTDITSATTAFNKQVLDGGGDVAAFQKALAEAASKAGAATATAGP</sequence>
<dbReference type="PROSITE" id="PS51257">
    <property type="entry name" value="PROKAR_LIPOPROTEIN"/>
    <property type="match status" value="1"/>
</dbReference>
<evidence type="ECO:0000256" key="7">
    <source>
        <dbReference type="SAM" id="SignalP"/>
    </source>
</evidence>
<dbReference type="EMBL" id="BAAANL010000006">
    <property type="protein sequence ID" value="GAA1869622.1"/>
    <property type="molecule type" value="Genomic_DNA"/>
</dbReference>
<feature type="chain" id="PRO_5046569081" description="Probable sugar-binding periplasmic protein" evidence="7">
    <location>
        <begin position="26"/>
        <end position="446"/>
    </location>
</feature>
<dbReference type="RefSeq" id="WP_344104497.1">
    <property type="nucleotide sequence ID" value="NZ_BAAANL010000006.1"/>
</dbReference>
<comment type="similarity">
    <text evidence="2">Belongs to the bacterial solute-binding protein 1 family.</text>
</comment>
<dbReference type="PANTHER" id="PTHR43649">
    <property type="entry name" value="ARABINOSE-BINDING PROTEIN-RELATED"/>
    <property type="match status" value="1"/>
</dbReference>
<comment type="caution">
    <text evidence="8">The sequence shown here is derived from an EMBL/GenBank/DDBJ whole genome shotgun (WGS) entry which is preliminary data.</text>
</comment>
<dbReference type="Pfam" id="PF13416">
    <property type="entry name" value="SBP_bac_8"/>
    <property type="match status" value="1"/>
</dbReference>
<feature type="signal peptide" evidence="7">
    <location>
        <begin position="1"/>
        <end position="25"/>
    </location>
</feature>
<dbReference type="InterPro" id="IPR050490">
    <property type="entry name" value="Bact_solute-bd_prot1"/>
</dbReference>
<evidence type="ECO:0000313" key="8">
    <source>
        <dbReference type="EMBL" id="GAA1869622.1"/>
    </source>
</evidence>
<evidence type="ECO:0000256" key="2">
    <source>
        <dbReference type="ARBA" id="ARBA00008520"/>
    </source>
</evidence>